<sequence length="31" mass="3781">MRFFFSPCHIHFWLPSKVQSPQVNTPNMKEF</sequence>
<organism evidence="1">
    <name type="scientific">Rhizophora mucronata</name>
    <name type="common">Asiatic mangrove</name>
    <dbReference type="NCBI Taxonomy" id="61149"/>
    <lineage>
        <taxon>Eukaryota</taxon>
        <taxon>Viridiplantae</taxon>
        <taxon>Streptophyta</taxon>
        <taxon>Embryophyta</taxon>
        <taxon>Tracheophyta</taxon>
        <taxon>Spermatophyta</taxon>
        <taxon>Magnoliopsida</taxon>
        <taxon>eudicotyledons</taxon>
        <taxon>Gunneridae</taxon>
        <taxon>Pentapetalae</taxon>
        <taxon>rosids</taxon>
        <taxon>fabids</taxon>
        <taxon>Malpighiales</taxon>
        <taxon>Rhizophoraceae</taxon>
        <taxon>Rhizophora</taxon>
    </lineage>
</organism>
<proteinExistence type="predicted"/>
<name>A0A2P2PN33_RHIMU</name>
<reference evidence="1" key="1">
    <citation type="submission" date="2018-02" db="EMBL/GenBank/DDBJ databases">
        <title>Rhizophora mucronata_Transcriptome.</title>
        <authorList>
            <person name="Meera S.P."/>
            <person name="Sreeshan A."/>
            <person name="Augustine A."/>
        </authorList>
    </citation>
    <scope>NUCLEOTIDE SEQUENCE</scope>
    <source>
        <tissue evidence="1">Leaf</tissue>
    </source>
</reference>
<dbReference type="EMBL" id="GGEC01075555">
    <property type="protein sequence ID" value="MBX56039.1"/>
    <property type="molecule type" value="Transcribed_RNA"/>
</dbReference>
<protein>
    <submittedName>
        <fullName evidence="1">Uncharacterized protein</fullName>
    </submittedName>
</protein>
<evidence type="ECO:0000313" key="1">
    <source>
        <dbReference type="EMBL" id="MBX56039.1"/>
    </source>
</evidence>
<accession>A0A2P2PN33</accession>
<dbReference type="AlphaFoldDB" id="A0A2P2PN33"/>